<keyword evidence="2 5" id="KW-0175">Coiled coil</keyword>
<dbReference type="InterPro" id="IPR018039">
    <property type="entry name" value="IF_conserved"/>
</dbReference>
<dbReference type="AlphaFoldDB" id="A0A9J8A0Q7"/>
<dbReference type="InterPro" id="IPR050405">
    <property type="entry name" value="Intermediate_filament"/>
</dbReference>
<evidence type="ECO:0000259" key="7">
    <source>
        <dbReference type="PROSITE" id="PS51842"/>
    </source>
</evidence>
<name>A0A9J8A0Q7_CYPCA</name>
<feature type="compositionally biased region" description="Low complexity" evidence="6">
    <location>
        <begin position="60"/>
        <end position="82"/>
    </location>
</feature>
<evidence type="ECO:0000256" key="3">
    <source>
        <dbReference type="ARBA" id="ARBA00061646"/>
    </source>
</evidence>
<dbReference type="GO" id="GO:0005200">
    <property type="term" value="F:structural constituent of cytoskeleton"/>
    <property type="evidence" value="ECO:0007669"/>
    <property type="project" value="TreeGrafter"/>
</dbReference>
<dbReference type="PANTHER" id="PTHR45652">
    <property type="entry name" value="GLIAL FIBRILLARY ACIDIC PROTEIN"/>
    <property type="match status" value="1"/>
</dbReference>
<dbReference type="Pfam" id="PF04732">
    <property type="entry name" value="Filament_head"/>
    <property type="match status" value="1"/>
</dbReference>
<dbReference type="Gene3D" id="1.20.5.500">
    <property type="entry name" value="Single helix bin"/>
    <property type="match status" value="1"/>
</dbReference>
<dbReference type="GeneTree" id="ENSGT00940000155522"/>
<reference evidence="8" key="1">
    <citation type="submission" date="2025-08" db="UniProtKB">
        <authorList>
            <consortium name="Ensembl"/>
        </authorList>
    </citation>
    <scope>IDENTIFICATION</scope>
</reference>
<accession>A0A9J8A0Q7</accession>
<evidence type="ECO:0000256" key="6">
    <source>
        <dbReference type="SAM" id="MobiDB-lite"/>
    </source>
</evidence>
<dbReference type="FunFam" id="1.20.5.500:FF:000001">
    <property type="entry name" value="Type II keratin 23"/>
    <property type="match status" value="1"/>
</dbReference>
<evidence type="ECO:0000256" key="4">
    <source>
        <dbReference type="RuleBase" id="RU000685"/>
    </source>
</evidence>
<feature type="domain" description="IF rod" evidence="7">
    <location>
        <begin position="127"/>
        <end position="435"/>
    </location>
</feature>
<evidence type="ECO:0000256" key="2">
    <source>
        <dbReference type="ARBA" id="ARBA00023054"/>
    </source>
</evidence>
<dbReference type="SMART" id="SM01391">
    <property type="entry name" value="Filament"/>
    <property type="match status" value="1"/>
</dbReference>
<dbReference type="SUPFAM" id="SSF64593">
    <property type="entry name" value="Intermediate filament protein, coiled coil region"/>
    <property type="match status" value="2"/>
</dbReference>
<evidence type="ECO:0000256" key="1">
    <source>
        <dbReference type="ARBA" id="ARBA00022754"/>
    </source>
</evidence>
<proteinExistence type="inferred from homology"/>
<dbReference type="Proteomes" id="UP001108240">
    <property type="component" value="Unplaced"/>
</dbReference>
<organism evidence="8 9">
    <name type="scientific">Cyprinus carpio carpio</name>
    <dbReference type="NCBI Taxonomy" id="630221"/>
    <lineage>
        <taxon>Eukaryota</taxon>
        <taxon>Metazoa</taxon>
        <taxon>Chordata</taxon>
        <taxon>Craniata</taxon>
        <taxon>Vertebrata</taxon>
        <taxon>Euteleostomi</taxon>
        <taxon>Actinopterygii</taxon>
        <taxon>Neopterygii</taxon>
        <taxon>Teleostei</taxon>
        <taxon>Ostariophysi</taxon>
        <taxon>Cypriniformes</taxon>
        <taxon>Cyprinidae</taxon>
        <taxon>Cyprininae</taxon>
        <taxon>Cyprinus</taxon>
    </lineage>
</organism>
<dbReference type="FunFam" id="1.20.5.1160:FF:000001">
    <property type="entry name" value="Keratin type II"/>
    <property type="match status" value="1"/>
</dbReference>
<dbReference type="InterPro" id="IPR006821">
    <property type="entry name" value="Intermed_filament_DNA-bd"/>
</dbReference>
<feature type="coiled-coil region" evidence="5">
    <location>
        <begin position="354"/>
        <end position="413"/>
    </location>
</feature>
<keyword evidence="1 4" id="KW-0403">Intermediate filament</keyword>
<dbReference type="GO" id="GO:0060538">
    <property type="term" value="P:skeletal muscle organ development"/>
    <property type="evidence" value="ECO:0007669"/>
    <property type="project" value="TreeGrafter"/>
</dbReference>
<dbReference type="Ensembl" id="ENSCCRT00000127270.1">
    <property type="protein sequence ID" value="ENSCCRP00000138412.1"/>
    <property type="gene ID" value="ENSCCRG00000079650.1"/>
</dbReference>
<dbReference type="GO" id="GO:0005882">
    <property type="term" value="C:intermediate filament"/>
    <property type="evidence" value="ECO:0007669"/>
    <property type="project" value="UniProtKB-KW"/>
</dbReference>
<dbReference type="GO" id="GO:0005911">
    <property type="term" value="C:cell-cell junction"/>
    <property type="evidence" value="ECO:0007669"/>
    <property type="project" value="TreeGrafter"/>
</dbReference>
<feature type="region of interest" description="Disordered" evidence="6">
    <location>
        <begin position="46"/>
        <end position="82"/>
    </location>
</feature>
<keyword evidence="9" id="KW-1185">Reference proteome</keyword>
<evidence type="ECO:0000256" key="5">
    <source>
        <dbReference type="SAM" id="Coils"/>
    </source>
</evidence>
<dbReference type="GO" id="GO:0045109">
    <property type="term" value="P:intermediate filament organization"/>
    <property type="evidence" value="ECO:0007669"/>
    <property type="project" value="TreeGrafter"/>
</dbReference>
<dbReference type="InterPro" id="IPR039008">
    <property type="entry name" value="IF_rod_dom"/>
</dbReference>
<evidence type="ECO:0000313" key="9">
    <source>
        <dbReference type="Proteomes" id="UP001108240"/>
    </source>
</evidence>
<sequence>GKGGGCLYSSGLSFLCSNMSHYASSSSSSSYRRMFGGPGYLTPPMSRATFGRASSGGSGSSRASSRVYEVSKSSTSSPGFSSYRASSYSMPNLSAGYTRSYGGMGETLDFSLADALNQEFLHTRTNEKAELQHLNDRFANYIEKVRMLEQQNQALVIEVERLRGREPTRIADLYEDEMRELRREIEMVTSHRSRVEVERDNLADDLQKLKLRLQEEIALREEAENNLAAFRADVDAATLARLDLERRVETLQEEIAFLKKIHEEEIRELQAQMQETQVQIQMDMSKPDLTAALRDIRAQYEGIAAKNIAEAEDWYKSKVSDLNQAVSKNNEALKQAKLDTMEYRHQIQSFTCEIDSLKGTNESLMRQMRDMEDRHGREAGAFQDNIARLEAEIANMKDEMARHLREYQDLLNVKMALDVEIATYRKLLEGEESRIVMPMQSYSTISFRETSPEHQQRASEMHSKKTVLIKTIETRDGEVVSESTQQQQDIM</sequence>
<comment type="similarity">
    <text evidence="3 4">Belongs to the intermediate filament family.</text>
</comment>
<protein>
    <submittedName>
        <fullName evidence="8">Desmin b</fullName>
    </submittedName>
</protein>
<feature type="coiled-coil region" evidence="5">
    <location>
        <begin position="124"/>
        <end position="286"/>
    </location>
</feature>
<dbReference type="GO" id="GO:0042383">
    <property type="term" value="C:sarcolemma"/>
    <property type="evidence" value="ECO:0007669"/>
    <property type="project" value="TreeGrafter"/>
</dbReference>
<dbReference type="GO" id="GO:0030018">
    <property type="term" value="C:Z disc"/>
    <property type="evidence" value="ECO:0007669"/>
    <property type="project" value="TreeGrafter"/>
</dbReference>
<dbReference type="FunFam" id="1.20.5.170:FF:000002">
    <property type="entry name" value="Type I keratin KA11"/>
    <property type="match status" value="1"/>
</dbReference>
<dbReference type="Gene3D" id="1.20.5.170">
    <property type="match status" value="1"/>
</dbReference>
<dbReference type="Gene3D" id="1.20.5.1160">
    <property type="entry name" value="Vasodilator-stimulated phosphoprotein"/>
    <property type="match status" value="1"/>
</dbReference>
<dbReference type="PANTHER" id="PTHR45652:SF19">
    <property type="entry name" value="DESMIN"/>
    <property type="match status" value="1"/>
</dbReference>
<dbReference type="PROSITE" id="PS51842">
    <property type="entry name" value="IF_ROD_2"/>
    <property type="match status" value="1"/>
</dbReference>
<evidence type="ECO:0000313" key="8">
    <source>
        <dbReference type="Ensembl" id="ENSCCRP00000138412.1"/>
    </source>
</evidence>
<dbReference type="Pfam" id="PF00038">
    <property type="entry name" value="Filament"/>
    <property type="match status" value="1"/>
</dbReference>
<reference evidence="8" key="2">
    <citation type="submission" date="2025-09" db="UniProtKB">
        <authorList>
            <consortium name="Ensembl"/>
        </authorList>
    </citation>
    <scope>IDENTIFICATION</scope>
</reference>
<dbReference type="PROSITE" id="PS00226">
    <property type="entry name" value="IF_ROD_1"/>
    <property type="match status" value="1"/>
</dbReference>